<evidence type="ECO:0000256" key="1">
    <source>
        <dbReference type="SAM" id="MobiDB-lite"/>
    </source>
</evidence>
<comment type="caution">
    <text evidence="2">The sequence shown here is derived from an EMBL/GenBank/DDBJ whole genome shotgun (WGS) entry which is preliminary data.</text>
</comment>
<feature type="region of interest" description="Disordered" evidence="1">
    <location>
        <begin position="1"/>
        <end position="30"/>
    </location>
</feature>
<gene>
    <name evidence="2" type="ORF">PVAP13_7NG385425</name>
</gene>
<sequence length="30" mass="3339">MVKFLDCWPGHSSLRQKEKGASSGSNNMDQ</sequence>
<name>A0A8T0Q2Q9_PANVG</name>
<dbReference type="Proteomes" id="UP000823388">
    <property type="component" value="Chromosome 7N"/>
</dbReference>
<proteinExistence type="predicted"/>
<reference evidence="2" key="1">
    <citation type="submission" date="2020-05" db="EMBL/GenBank/DDBJ databases">
        <title>WGS assembly of Panicum virgatum.</title>
        <authorList>
            <person name="Lovell J.T."/>
            <person name="Jenkins J."/>
            <person name="Shu S."/>
            <person name="Juenger T.E."/>
            <person name="Schmutz J."/>
        </authorList>
    </citation>
    <scope>NUCLEOTIDE SEQUENCE</scope>
    <source>
        <strain evidence="2">AP13</strain>
    </source>
</reference>
<accession>A0A8T0Q2Q9</accession>
<dbReference type="EMBL" id="CM029050">
    <property type="protein sequence ID" value="KAG2569131.1"/>
    <property type="molecule type" value="Genomic_DNA"/>
</dbReference>
<keyword evidence="3" id="KW-1185">Reference proteome</keyword>
<protein>
    <submittedName>
        <fullName evidence="2">Uncharacterized protein</fullName>
    </submittedName>
</protein>
<evidence type="ECO:0000313" key="2">
    <source>
        <dbReference type="EMBL" id="KAG2569131.1"/>
    </source>
</evidence>
<evidence type="ECO:0000313" key="3">
    <source>
        <dbReference type="Proteomes" id="UP000823388"/>
    </source>
</evidence>
<dbReference type="AlphaFoldDB" id="A0A8T0Q2Q9"/>
<organism evidence="2 3">
    <name type="scientific">Panicum virgatum</name>
    <name type="common">Blackwell switchgrass</name>
    <dbReference type="NCBI Taxonomy" id="38727"/>
    <lineage>
        <taxon>Eukaryota</taxon>
        <taxon>Viridiplantae</taxon>
        <taxon>Streptophyta</taxon>
        <taxon>Embryophyta</taxon>
        <taxon>Tracheophyta</taxon>
        <taxon>Spermatophyta</taxon>
        <taxon>Magnoliopsida</taxon>
        <taxon>Liliopsida</taxon>
        <taxon>Poales</taxon>
        <taxon>Poaceae</taxon>
        <taxon>PACMAD clade</taxon>
        <taxon>Panicoideae</taxon>
        <taxon>Panicodae</taxon>
        <taxon>Paniceae</taxon>
        <taxon>Panicinae</taxon>
        <taxon>Panicum</taxon>
        <taxon>Panicum sect. Hiantes</taxon>
    </lineage>
</organism>